<protein>
    <submittedName>
        <fullName evidence="1">Transposase</fullName>
    </submittedName>
</protein>
<gene>
    <name evidence="1" type="ORF">J2S90_001569</name>
    <name evidence="2" type="ORF">J2S93_002384</name>
</gene>
<organism evidence="1 4">
    <name type="scientific">Arthrobacter bambusae</name>
    <dbReference type="NCBI Taxonomy" id="1338426"/>
    <lineage>
        <taxon>Bacteria</taxon>
        <taxon>Bacillati</taxon>
        <taxon>Actinomycetota</taxon>
        <taxon>Actinomycetes</taxon>
        <taxon>Micrococcales</taxon>
        <taxon>Micrococcaceae</taxon>
        <taxon>Arthrobacter</taxon>
    </lineage>
</organism>
<dbReference type="Proteomes" id="UP001242995">
    <property type="component" value="Unassembled WGS sequence"/>
</dbReference>
<comment type="caution">
    <text evidence="1">The sequence shown here is derived from an EMBL/GenBank/DDBJ whole genome shotgun (WGS) entry which is preliminary data.</text>
</comment>
<proteinExistence type="predicted"/>
<dbReference type="InterPro" id="IPR012337">
    <property type="entry name" value="RNaseH-like_sf"/>
</dbReference>
<evidence type="ECO:0000313" key="2">
    <source>
        <dbReference type="EMBL" id="MDQ0180957.1"/>
    </source>
</evidence>
<evidence type="ECO:0000313" key="3">
    <source>
        <dbReference type="Proteomes" id="UP001230951"/>
    </source>
</evidence>
<evidence type="ECO:0000313" key="4">
    <source>
        <dbReference type="Proteomes" id="UP001242995"/>
    </source>
</evidence>
<name>A0AAW8DH85_9MICC</name>
<sequence length="119" mass="13190">MTNIPATVMAAGEVIGSYHDLWHVEQSFRMSKTDLRARPMFHRTRDAIEAHLTIVFTALAVSRTVQNRTGLAVGNVIKQLRPLRSATIAINGTTQRFAPDISTEQQAILDAINNPKVTH</sequence>
<dbReference type="EMBL" id="JAUSRG010000003">
    <property type="protein sequence ID" value="MDP9904614.1"/>
    <property type="molecule type" value="Genomic_DNA"/>
</dbReference>
<dbReference type="Proteomes" id="UP001230951">
    <property type="component" value="Unassembled WGS sequence"/>
</dbReference>
<dbReference type="SUPFAM" id="SSF53098">
    <property type="entry name" value="Ribonuclease H-like"/>
    <property type="match status" value="1"/>
</dbReference>
<dbReference type="EMBL" id="JAUSTF010000004">
    <property type="protein sequence ID" value="MDQ0180957.1"/>
    <property type="molecule type" value="Genomic_DNA"/>
</dbReference>
<reference evidence="1 3" key="1">
    <citation type="submission" date="2023-07" db="EMBL/GenBank/DDBJ databases">
        <title>Sorghum-associated microbial communities from plants grown in Nebraska, USA.</title>
        <authorList>
            <person name="Schachtman D."/>
        </authorList>
    </citation>
    <scope>NUCLEOTIDE SEQUENCE</scope>
    <source>
        <strain evidence="1">DS1006</strain>
        <strain evidence="2 3">DS1016</strain>
    </source>
</reference>
<evidence type="ECO:0000313" key="1">
    <source>
        <dbReference type="EMBL" id="MDP9904614.1"/>
    </source>
</evidence>
<accession>A0AAW8DH85</accession>
<keyword evidence="3" id="KW-1185">Reference proteome</keyword>
<dbReference type="AlphaFoldDB" id="A0AAW8DH85"/>